<dbReference type="Gene3D" id="3.10.450.50">
    <property type="match status" value="1"/>
</dbReference>
<proteinExistence type="predicted"/>
<dbReference type="InterPro" id="IPR032710">
    <property type="entry name" value="NTF2-like_dom_sf"/>
</dbReference>
<dbReference type="InterPro" id="IPR009959">
    <property type="entry name" value="Cyclase_SnoaL-like"/>
</dbReference>
<gene>
    <name evidence="1" type="ORF">OSTQU699_LOCUS4758</name>
</gene>
<dbReference type="OrthoDB" id="3657563at2759"/>
<name>A0A8S1J071_9CHLO</name>
<dbReference type="SUPFAM" id="SSF54427">
    <property type="entry name" value="NTF2-like"/>
    <property type="match status" value="1"/>
</dbReference>
<evidence type="ECO:0008006" key="3">
    <source>
        <dbReference type="Google" id="ProtNLM"/>
    </source>
</evidence>
<dbReference type="GO" id="GO:0030638">
    <property type="term" value="P:polyketide metabolic process"/>
    <property type="evidence" value="ECO:0007669"/>
    <property type="project" value="InterPro"/>
</dbReference>
<dbReference type="EMBL" id="CAJHUC010001012">
    <property type="protein sequence ID" value="CAD7699399.1"/>
    <property type="molecule type" value="Genomic_DNA"/>
</dbReference>
<organism evidence="1 2">
    <name type="scientific">Ostreobium quekettii</name>
    <dbReference type="NCBI Taxonomy" id="121088"/>
    <lineage>
        <taxon>Eukaryota</taxon>
        <taxon>Viridiplantae</taxon>
        <taxon>Chlorophyta</taxon>
        <taxon>core chlorophytes</taxon>
        <taxon>Ulvophyceae</taxon>
        <taxon>TCBD clade</taxon>
        <taxon>Bryopsidales</taxon>
        <taxon>Ostreobineae</taxon>
        <taxon>Ostreobiaceae</taxon>
        <taxon>Ostreobium</taxon>
    </lineage>
</organism>
<keyword evidence="2" id="KW-1185">Reference proteome</keyword>
<protein>
    <recommendedName>
        <fullName evidence="3">Ester cyclase</fullName>
    </recommendedName>
</protein>
<evidence type="ECO:0000313" key="1">
    <source>
        <dbReference type="EMBL" id="CAD7699399.1"/>
    </source>
</evidence>
<reference evidence="1" key="1">
    <citation type="submission" date="2020-12" db="EMBL/GenBank/DDBJ databases">
        <authorList>
            <person name="Iha C."/>
        </authorList>
    </citation>
    <scope>NUCLEOTIDE SEQUENCE</scope>
</reference>
<dbReference type="AlphaFoldDB" id="A0A8S1J071"/>
<sequence>MPVVALRDSEEIEDWRVRQMVDVCGLYFGELWSRGNLAVADDICDAAFVHTDSIWNPSRLVAGPSAMKAFVRDTRAAYPDLVVRAVEYGTSDADRLFVHWTGSMTNLGRFHGHSATRQNTKVTGVSMMSFTKDRSKLVEVNVFRQPTREEKTEFADREGGFELHLARLHFG</sequence>
<comment type="caution">
    <text evidence="1">The sequence shown here is derived from an EMBL/GenBank/DDBJ whole genome shotgun (WGS) entry which is preliminary data.</text>
</comment>
<accession>A0A8S1J071</accession>
<dbReference type="Proteomes" id="UP000708148">
    <property type="component" value="Unassembled WGS sequence"/>
</dbReference>
<evidence type="ECO:0000313" key="2">
    <source>
        <dbReference type="Proteomes" id="UP000708148"/>
    </source>
</evidence>
<dbReference type="Pfam" id="PF07366">
    <property type="entry name" value="SnoaL"/>
    <property type="match status" value="1"/>
</dbReference>